<feature type="region of interest" description="Disordered" evidence="3">
    <location>
        <begin position="348"/>
        <end position="400"/>
    </location>
</feature>
<dbReference type="AlphaFoldDB" id="A0A8H7RKC6"/>
<accession>A0A8H7RKC6</accession>
<feature type="compositionally biased region" description="Low complexity" evidence="3">
    <location>
        <begin position="204"/>
        <end position="241"/>
    </location>
</feature>
<organism evidence="5 6">
    <name type="scientific">Mucor saturninus</name>
    <dbReference type="NCBI Taxonomy" id="64648"/>
    <lineage>
        <taxon>Eukaryota</taxon>
        <taxon>Fungi</taxon>
        <taxon>Fungi incertae sedis</taxon>
        <taxon>Mucoromycota</taxon>
        <taxon>Mucoromycotina</taxon>
        <taxon>Mucoromycetes</taxon>
        <taxon>Mucorales</taxon>
        <taxon>Mucorineae</taxon>
        <taxon>Mucoraceae</taxon>
        <taxon>Mucor</taxon>
    </lineage>
</organism>
<protein>
    <recommendedName>
        <fullName evidence="2">RecQ-mediated genome instability protein 1</fullName>
    </recommendedName>
</protein>
<evidence type="ECO:0000256" key="1">
    <source>
        <dbReference type="ARBA" id="ARBA00006395"/>
    </source>
</evidence>
<comment type="similarity">
    <text evidence="1">Belongs to the RMI1 family.</text>
</comment>
<comment type="caution">
    <text evidence="5">The sequence shown here is derived from an EMBL/GenBank/DDBJ whole genome shotgun (WGS) entry which is preliminary data.</text>
</comment>
<feature type="domain" description="RecQ mediated genome instability protein 1 OB-fold" evidence="4">
    <location>
        <begin position="86"/>
        <end position="185"/>
    </location>
</feature>
<evidence type="ECO:0000259" key="4">
    <source>
        <dbReference type="Pfam" id="PF08585"/>
    </source>
</evidence>
<dbReference type="OrthoDB" id="341511at2759"/>
<proteinExistence type="inferred from homology"/>
<keyword evidence="6" id="KW-1185">Reference proteome</keyword>
<dbReference type="GO" id="GO:0000724">
    <property type="term" value="P:double-strand break repair via homologous recombination"/>
    <property type="evidence" value="ECO:0007669"/>
    <property type="project" value="TreeGrafter"/>
</dbReference>
<dbReference type="PANTHER" id="PTHR14790:SF15">
    <property type="entry name" value="RECQ-MEDIATED GENOME INSTABILITY PROTEIN 1"/>
    <property type="match status" value="1"/>
</dbReference>
<name>A0A8H7RKC6_9FUNG</name>
<reference evidence="5" key="1">
    <citation type="submission" date="2020-12" db="EMBL/GenBank/DDBJ databases">
        <title>Metabolic potential, ecology and presence of endohyphal bacteria is reflected in genomic diversity of Mucoromycotina.</title>
        <authorList>
            <person name="Muszewska A."/>
            <person name="Okrasinska A."/>
            <person name="Steczkiewicz K."/>
            <person name="Drgas O."/>
            <person name="Orlowska M."/>
            <person name="Perlinska-Lenart U."/>
            <person name="Aleksandrzak-Piekarczyk T."/>
            <person name="Szatraj K."/>
            <person name="Zielenkiewicz U."/>
            <person name="Pilsyk S."/>
            <person name="Malc E."/>
            <person name="Mieczkowski P."/>
            <person name="Kruszewska J.S."/>
            <person name="Biernat P."/>
            <person name="Pawlowska J."/>
        </authorList>
    </citation>
    <scope>NUCLEOTIDE SEQUENCE</scope>
    <source>
        <strain evidence="5">WA0000017839</strain>
    </source>
</reference>
<feature type="compositionally biased region" description="Polar residues" evidence="3">
    <location>
        <begin position="242"/>
        <end position="257"/>
    </location>
</feature>
<evidence type="ECO:0000256" key="2">
    <source>
        <dbReference type="ARBA" id="ARBA00018987"/>
    </source>
</evidence>
<dbReference type="GO" id="GO:0016604">
    <property type="term" value="C:nuclear body"/>
    <property type="evidence" value="ECO:0007669"/>
    <property type="project" value="TreeGrafter"/>
</dbReference>
<dbReference type="PANTHER" id="PTHR14790">
    <property type="entry name" value="RECQ-MEDIATED GENOME INSTABILITY PROTEIN 1 RMI1"/>
    <property type="match status" value="1"/>
</dbReference>
<dbReference type="GO" id="GO:0000712">
    <property type="term" value="P:resolution of meiotic recombination intermediates"/>
    <property type="evidence" value="ECO:0007669"/>
    <property type="project" value="TreeGrafter"/>
</dbReference>
<dbReference type="Pfam" id="PF08585">
    <property type="entry name" value="RMI1_N_C"/>
    <property type="match status" value="1"/>
</dbReference>
<dbReference type="InterPro" id="IPR042470">
    <property type="entry name" value="RMI1_N_C_sf"/>
</dbReference>
<gene>
    <name evidence="5" type="ORF">INT47_004513</name>
</gene>
<sequence>MSMDEPPAILLRRCKERSGIRLTREYLTAWNQRRSSSTHNIESAYTDIVADFLKTDISQTSEPVIPEDYGRLAIDTFPPAHLRQGGGVVLQIQDTNDVSHSALSQLDNLSSGQTWPRGKLRWTLSDGHRQVQATEFQPISFLNLTTPFGSKLLVKSCQVRRGMLMLTPDNVKWLGGGVPELYGGNMTTELQTRLKTRLGTLAQPNTPIPSTTPSNSFTNSFTANRNTTTTPSSRSSTNSTPFVNTMHGSHTNNNASASEFDEFGDIDMDQFNDMDMSQFNDIDMNQFNDIDLDDEFGYDEDMDEVSEPTISQIIPPAPPAATATVPSFDDSDDDFVSTQIIPVKSRLQPKSPVSLAKRPRINPPDEKVNAPAVRTNSAEARGRTSEEPSVIRAPKERVSPAETFTSTMDQGSIPSIKKEKNPVEEVVHWVDPSAWMEEEEEEEKIEGVEVRSDGKTYVTFEALHRIIGQMEQNTFTGSLVDVVIVEARYRKIAAMRLSDASGFYSIFEIGDPLDEKSDKIIKIVIGNSLFMEFLGIDPKDAKTVGDELKDVKKARKVLLPFDKSIRSKLISFSLDINIMEKEMASNGQGLSFLPIALSYQIKSK</sequence>
<dbReference type="InterPro" id="IPR013894">
    <property type="entry name" value="RMI1_OB"/>
</dbReference>
<dbReference type="Gene3D" id="2.40.50.770">
    <property type="entry name" value="RecQ-mediated genome instability protein Rmi1, C-terminal domain"/>
    <property type="match status" value="1"/>
</dbReference>
<evidence type="ECO:0000313" key="5">
    <source>
        <dbReference type="EMBL" id="KAG2211827.1"/>
    </source>
</evidence>
<evidence type="ECO:0000256" key="3">
    <source>
        <dbReference type="SAM" id="MobiDB-lite"/>
    </source>
</evidence>
<feature type="region of interest" description="Disordered" evidence="3">
    <location>
        <begin position="201"/>
        <end position="258"/>
    </location>
</feature>
<evidence type="ECO:0000313" key="6">
    <source>
        <dbReference type="Proteomes" id="UP000603453"/>
    </source>
</evidence>
<dbReference type="EMBL" id="JAEPRD010000007">
    <property type="protein sequence ID" value="KAG2211827.1"/>
    <property type="molecule type" value="Genomic_DNA"/>
</dbReference>
<dbReference type="GO" id="GO:0031422">
    <property type="term" value="C:RecQ family helicase-topoisomerase III complex"/>
    <property type="evidence" value="ECO:0007669"/>
    <property type="project" value="TreeGrafter"/>
</dbReference>
<dbReference type="Proteomes" id="UP000603453">
    <property type="component" value="Unassembled WGS sequence"/>
</dbReference>